<reference evidence="18 19" key="1">
    <citation type="submission" date="2016-10" db="EMBL/GenBank/DDBJ databases">
        <authorList>
            <person name="de Groot N.N."/>
        </authorList>
    </citation>
    <scope>NUCLEOTIDE SEQUENCE [LARGE SCALE GENOMIC DNA]</scope>
    <source>
        <strain evidence="18 19">DSM 2784</strain>
    </source>
</reference>
<evidence type="ECO:0000259" key="17">
    <source>
        <dbReference type="PROSITE" id="PS51975"/>
    </source>
</evidence>
<evidence type="ECO:0000313" key="19">
    <source>
        <dbReference type="Proteomes" id="UP000199208"/>
    </source>
</evidence>
<comment type="function">
    <text evidence="3 14 16">Endonuclease that specifically degrades the RNA of RNA-DNA hybrids.</text>
</comment>
<dbReference type="GO" id="GO:0005737">
    <property type="term" value="C:cytoplasm"/>
    <property type="evidence" value="ECO:0007669"/>
    <property type="project" value="UniProtKB-SubCell"/>
</dbReference>
<dbReference type="CDD" id="cd07182">
    <property type="entry name" value="RNase_HII_bacteria_HII_like"/>
    <property type="match status" value="1"/>
</dbReference>
<dbReference type="PANTHER" id="PTHR10954:SF18">
    <property type="entry name" value="RIBONUCLEASE HII"/>
    <property type="match status" value="1"/>
</dbReference>
<evidence type="ECO:0000256" key="2">
    <source>
        <dbReference type="ARBA" id="ARBA00001946"/>
    </source>
</evidence>
<dbReference type="NCBIfam" id="NF000595">
    <property type="entry name" value="PRK00015.1-3"/>
    <property type="match status" value="1"/>
</dbReference>
<dbReference type="STRING" id="1120920.SAMN03080599_00458"/>
<evidence type="ECO:0000256" key="15">
    <source>
        <dbReference type="PROSITE-ProRule" id="PRU01319"/>
    </source>
</evidence>
<evidence type="ECO:0000256" key="13">
    <source>
        <dbReference type="ARBA" id="ARBA00023211"/>
    </source>
</evidence>
<dbReference type="OrthoDB" id="9803420at2"/>
<organism evidence="18 19">
    <name type="scientific">Acidaminobacter hydrogenoformans DSM 2784</name>
    <dbReference type="NCBI Taxonomy" id="1120920"/>
    <lineage>
        <taxon>Bacteria</taxon>
        <taxon>Bacillati</taxon>
        <taxon>Bacillota</taxon>
        <taxon>Clostridia</taxon>
        <taxon>Peptostreptococcales</taxon>
        <taxon>Acidaminobacteraceae</taxon>
        <taxon>Acidaminobacter</taxon>
    </lineage>
</organism>
<dbReference type="FunFam" id="3.30.420.10:FF:000006">
    <property type="entry name" value="Ribonuclease HII"/>
    <property type="match status" value="1"/>
</dbReference>
<evidence type="ECO:0000256" key="3">
    <source>
        <dbReference type="ARBA" id="ARBA00004065"/>
    </source>
</evidence>
<dbReference type="GO" id="GO:0032299">
    <property type="term" value="C:ribonuclease H2 complex"/>
    <property type="evidence" value="ECO:0007669"/>
    <property type="project" value="TreeGrafter"/>
</dbReference>
<protein>
    <recommendedName>
        <fullName evidence="7 14">Ribonuclease HII</fullName>
        <shortName evidence="14">RNase HII</shortName>
        <ecNumber evidence="6 14">3.1.26.4</ecNumber>
    </recommendedName>
</protein>
<dbReference type="InterPro" id="IPR022898">
    <property type="entry name" value="RNase_HII"/>
</dbReference>
<dbReference type="AlphaFoldDB" id="A0A1G5RSV5"/>
<comment type="subcellular location">
    <subcellularLocation>
        <location evidence="4 14">Cytoplasm</location>
    </subcellularLocation>
</comment>
<sequence length="255" mass="28238">MKTTEVIEKLKAIGTLEALEHLEAQLATPVPKTLLEKFASKRRKLEKAADKFKQMSVFEAQFTKEGMPLVAGIDEAGRGPLAGPVVAAAVILDPEAPIYGLDDSKKLSEKVREMLYEEIVEKALSVGIGYATCAEIDELNILKATKLAAKRALETMEISPEALLLDALELENCTVSQLSLIKGDQRSVSIAAASIIAKVTRDRYMKRLAVQYPEYGFDAHKGYGTERHYEALRSYGKTPEHRETFLKSFHDLPEV</sequence>
<dbReference type="EC" id="3.1.26.4" evidence="6 14"/>
<dbReference type="NCBIfam" id="NF000594">
    <property type="entry name" value="PRK00015.1-1"/>
    <property type="match status" value="1"/>
</dbReference>
<dbReference type="GO" id="GO:0030145">
    <property type="term" value="F:manganese ion binding"/>
    <property type="evidence" value="ECO:0007669"/>
    <property type="project" value="UniProtKB-UniRule"/>
</dbReference>
<evidence type="ECO:0000256" key="14">
    <source>
        <dbReference type="HAMAP-Rule" id="MF_00052"/>
    </source>
</evidence>
<name>A0A1G5RSV5_9FIRM</name>
<comment type="catalytic activity">
    <reaction evidence="1 14 15 16">
        <text>Endonucleolytic cleavage to 5'-phosphomonoester.</text>
        <dbReference type="EC" id="3.1.26.4"/>
    </reaction>
</comment>
<dbReference type="InterPro" id="IPR001352">
    <property type="entry name" value="RNase_HII/HIII"/>
</dbReference>
<keyword evidence="8 14" id="KW-0963">Cytoplasm</keyword>
<dbReference type="GO" id="GO:0003723">
    <property type="term" value="F:RNA binding"/>
    <property type="evidence" value="ECO:0007669"/>
    <property type="project" value="UniProtKB-UniRule"/>
</dbReference>
<keyword evidence="10 14" id="KW-0479">Metal-binding</keyword>
<feature type="binding site" evidence="14 15">
    <location>
        <position position="166"/>
    </location>
    <ligand>
        <name>a divalent metal cation</name>
        <dbReference type="ChEBI" id="CHEBI:60240"/>
    </ligand>
</feature>
<evidence type="ECO:0000256" key="12">
    <source>
        <dbReference type="ARBA" id="ARBA00022801"/>
    </source>
</evidence>
<dbReference type="GO" id="GO:0006298">
    <property type="term" value="P:mismatch repair"/>
    <property type="evidence" value="ECO:0007669"/>
    <property type="project" value="TreeGrafter"/>
</dbReference>
<evidence type="ECO:0000256" key="5">
    <source>
        <dbReference type="ARBA" id="ARBA00007383"/>
    </source>
</evidence>
<accession>A0A1G5RSV5</accession>
<keyword evidence="9 14" id="KW-0540">Nuclease</keyword>
<dbReference type="SUPFAM" id="SSF53098">
    <property type="entry name" value="Ribonuclease H-like"/>
    <property type="match status" value="1"/>
</dbReference>
<comment type="cofactor">
    <cofactor evidence="2">
        <name>Mg(2+)</name>
        <dbReference type="ChEBI" id="CHEBI:18420"/>
    </cofactor>
</comment>
<dbReference type="InterPro" id="IPR024567">
    <property type="entry name" value="RNase_HII/HIII_dom"/>
</dbReference>
<dbReference type="Pfam" id="PF01351">
    <property type="entry name" value="RNase_HII"/>
    <property type="match status" value="1"/>
</dbReference>
<dbReference type="InterPro" id="IPR036397">
    <property type="entry name" value="RNaseH_sf"/>
</dbReference>
<evidence type="ECO:0000313" key="18">
    <source>
        <dbReference type="EMBL" id="SCZ76888.1"/>
    </source>
</evidence>
<evidence type="ECO:0000256" key="1">
    <source>
        <dbReference type="ARBA" id="ARBA00000077"/>
    </source>
</evidence>
<dbReference type="HAMAP" id="MF_00052_B">
    <property type="entry name" value="RNase_HII_B"/>
    <property type="match status" value="1"/>
</dbReference>
<evidence type="ECO:0000256" key="4">
    <source>
        <dbReference type="ARBA" id="ARBA00004496"/>
    </source>
</evidence>
<dbReference type="EMBL" id="FMWL01000002">
    <property type="protein sequence ID" value="SCZ76888.1"/>
    <property type="molecule type" value="Genomic_DNA"/>
</dbReference>
<evidence type="ECO:0000256" key="7">
    <source>
        <dbReference type="ARBA" id="ARBA00019179"/>
    </source>
</evidence>
<comment type="similarity">
    <text evidence="5 14 16">Belongs to the RNase HII family.</text>
</comment>
<feature type="domain" description="RNase H type-2" evidence="17">
    <location>
        <begin position="68"/>
        <end position="255"/>
    </location>
</feature>
<evidence type="ECO:0000256" key="10">
    <source>
        <dbReference type="ARBA" id="ARBA00022723"/>
    </source>
</evidence>
<evidence type="ECO:0000256" key="9">
    <source>
        <dbReference type="ARBA" id="ARBA00022722"/>
    </source>
</evidence>
<dbReference type="Gene3D" id="3.30.420.10">
    <property type="entry name" value="Ribonuclease H-like superfamily/Ribonuclease H"/>
    <property type="match status" value="1"/>
</dbReference>
<evidence type="ECO:0000256" key="8">
    <source>
        <dbReference type="ARBA" id="ARBA00022490"/>
    </source>
</evidence>
<evidence type="ECO:0000256" key="11">
    <source>
        <dbReference type="ARBA" id="ARBA00022759"/>
    </source>
</evidence>
<evidence type="ECO:0000256" key="6">
    <source>
        <dbReference type="ARBA" id="ARBA00012180"/>
    </source>
</evidence>
<keyword evidence="12 14" id="KW-0378">Hydrolase</keyword>
<dbReference type="RefSeq" id="WP_092589269.1">
    <property type="nucleotide sequence ID" value="NZ_FMWL01000002.1"/>
</dbReference>
<keyword evidence="13 14" id="KW-0464">Manganese</keyword>
<dbReference type="Proteomes" id="UP000199208">
    <property type="component" value="Unassembled WGS sequence"/>
</dbReference>
<keyword evidence="11 14" id="KW-0255">Endonuclease</keyword>
<feature type="binding site" evidence="14 15">
    <location>
        <position position="75"/>
    </location>
    <ligand>
        <name>a divalent metal cation</name>
        <dbReference type="ChEBI" id="CHEBI:60240"/>
    </ligand>
</feature>
<dbReference type="GO" id="GO:0043137">
    <property type="term" value="P:DNA replication, removal of RNA primer"/>
    <property type="evidence" value="ECO:0007669"/>
    <property type="project" value="TreeGrafter"/>
</dbReference>
<dbReference type="GO" id="GO:0004523">
    <property type="term" value="F:RNA-DNA hybrid ribonuclease activity"/>
    <property type="evidence" value="ECO:0007669"/>
    <property type="project" value="UniProtKB-UniRule"/>
</dbReference>
<dbReference type="PANTHER" id="PTHR10954">
    <property type="entry name" value="RIBONUCLEASE H2 SUBUNIT A"/>
    <property type="match status" value="1"/>
</dbReference>
<gene>
    <name evidence="14" type="primary">rnhB</name>
    <name evidence="18" type="ORF">SAMN03080599_00458</name>
</gene>
<dbReference type="InterPro" id="IPR012337">
    <property type="entry name" value="RNaseH-like_sf"/>
</dbReference>
<feature type="binding site" evidence="14 15">
    <location>
        <position position="74"/>
    </location>
    <ligand>
        <name>a divalent metal cation</name>
        <dbReference type="ChEBI" id="CHEBI:60240"/>
    </ligand>
</feature>
<proteinExistence type="inferred from homology"/>
<keyword evidence="19" id="KW-1185">Reference proteome</keyword>
<comment type="cofactor">
    <cofactor evidence="14 15">
        <name>Mn(2+)</name>
        <dbReference type="ChEBI" id="CHEBI:29035"/>
    </cofactor>
    <cofactor evidence="14 15">
        <name>Mg(2+)</name>
        <dbReference type="ChEBI" id="CHEBI:18420"/>
    </cofactor>
    <text evidence="14 15">Manganese or magnesium. Binds 1 divalent metal ion per monomer in the absence of substrate. May bind a second metal ion after substrate binding.</text>
</comment>
<evidence type="ECO:0000256" key="16">
    <source>
        <dbReference type="RuleBase" id="RU003515"/>
    </source>
</evidence>
<dbReference type="PROSITE" id="PS51975">
    <property type="entry name" value="RNASE_H_2"/>
    <property type="match status" value="1"/>
</dbReference>